<accession>A0A161P7L0</accession>
<evidence type="ECO:0000313" key="3">
    <source>
        <dbReference type="Proteomes" id="UP000075806"/>
    </source>
</evidence>
<protein>
    <recommendedName>
        <fullName evidence="1">YhfM-like domain-containing protein</fullName>
    </recommendedName>
</protein>
<reference evidence="2" key="1">
    <citation type="submission" date="2016-02" db="EMBL/GenBank/DDBJ databases">
        <title>Genome sequence of Bacillus trypoxylicola KCTC 13244(T).</title>
        <authorList>
            <person name="Jeong H."/>
            <person name="Park S.-H."/>
            <person name="Choi S.-K."/>
        </authorList>
    </citation>
    <scope>NUCLEOTIDE SEQUENCE [LARGE SCALE GENOMIC DNA]</scope>
    <source>
        <strain evidence="2">KCTC 13244</strain>
    </source>
</reference>
<dbReference type="STRING" id="519424.AZF04_12585"/>
<dbReference type="EMBL" id="LTAO01000038">
    <property type="protein sequence ID" value="KYG26638.1"/>
    <property type="molecule type" value="Genomic_DNA"/>
</dbReference>
<name>A0A161P7L0_9BACI</name>
<feature type="domain" description="YhfM-like" evidence="1">
    <location>
        <begin position="35"/>
        <end position="137"/>
    </location>
</feature>
<dbReference type="AlphaFoldDB" id="A0A161P7L0"/>
<proteinExistence type="predicted"/>
<evidence type="ECO:0000313" key="2">
    <source>
        <dbReference type="EMBL" id="KYG26638.1"/>
    </source>
</evidence>
<dbReference type="Pfam" id="PF26353">
    <property type="entry name" value="YhfM"/>
    <property type="match status" value="1"/>
</dbReference>
<sequence length="142" mass="16795">MQKVSLVIVALLFSVILFNIENVPESLLNNQNPLSKVMISISREEDKWNLDNPLLIWEDHEILKKWEEIIAEKVPLQGSIDIRHPDYLLQFFYENSKENYFLWLGQENGESLIMDGKDFERVYTVKENQMNELRDLILKTTP</sequence>
<evidence type="ECO:0000259" key="1">
    <source>
        <dbReference type="Pfam" id="PF26353"/>
    </source>
</evidence>
<dbReference type="Proteomes" id="UP000075806">
    <property type="component" value="Unassembled WGS sequence"/>
</dbReference>
<keyword evidence="3" id="KW-1185">Reference proteome</keyword>
<dbReference type="InterPro" id="IPR058780">
    <property type="entry name" value="YhfM-like_dom"/>
</dbReference>
<gene>
    <name evidence="2" type="ORF">AZF04_12585</name>
</gene>
<dbReference type="OrthoDB" id="2738838at2"/>
<organism evidence="2 3">
    <name type="scientific">Alkalihalobacillus trypoxylicola</name>
    <dbReference type="NCBI Taxonomy" id="519424"/>
    <lineage>
        <taxon>Bacteria</taxon>
        <taxon>Bacillati</taxon>
        <taxon>Bacillota</taxon>
        <taxon>Bacilli</taxon>
        <taxon>Bacillales</taxon>
        <taxon>Bacillaceae</taxon>
        <taxon>Alkalihalobacillus</taxon>
    </lineage>
</organism>
<comment type="caution">
    <text evidence="2">The sequence shown here is derived from an EMBL/GenBank/DDBJ whole genome shotgun (WGS) entry which is preliminary data.</text>
</comment>
<dbReference type="RefSeq" id="WP_061950101.1">
    <property type="nucleotide sequence ID" value="NZ_LTAO01000038.1"/>
</dbReference>